<keyword evidence="2 7" id="KW-0732">Signal</keyword>
<dbReference type="EMBL" id="JBHSDV010000001">
    <property type="protein sequence ID" value="MFC4386346.1"/>
    <property type="molecule type" value="Genomic_DNA"/>
</dbReference>
<dbReference type="InterPro" id="IPR050490">
    <property type="entry name" value="Bact_solute-bd_prot1"/>
</dbReference>
<evidence type="ECO:0000256" key="3">
    <source>
        <dbReference type="ARBA" id="ARBA00023136"/>
    </source>
</evidence>
<dbReference type="Pfam" id="PF01547">
    <property type="entry name" value="SBP_bac_1"/>
    <property type="match status" value="1"/>
</dbReference>
<comment type="caution">
    <text evidence="8">The sequence shown here is derived from an EMBL/GenBank/DDBJ whole genome shotgun (WGS) entry which is preliminary data.</text>
</comment>
<feature type="compositionally biased region" description="Acidic residues" evidence="6">
    <location>
        <begin position="32"/>
        <end position="57"/>
    </location>
</feature>
<evidence type="ECO:0000256" key="2">
    <source>
        <dbReference type="ARBA" id="ARBA00022729"/>
    </source>
</evidence>
<sequence>MSNWKKLIGVLLLMFILLVTAACNSDSTDGGNEGEETPSDSEQPAEEGTDDQPEESDEPYAFSIMANLHTPEVPDEKVLNKIEELTNTDIEIQWVPDNNYEDRLNTAFATNSLPQAVFLKNQTTFIQFRDAIQDEQFWEIGPYLDEFENLSKLKDNVLENTKVNGKLYTLYQGRPLSRQGLIYRKDWADNLGLEAPTTTDEFMEMARAFTEDDPDGNGKDDTFGVTDRSDLIYGAFKTVSSWFGTPNYWGEKDGQLLPEFMFDEYVQTMDFFKEMHEKGYINKDFPVTSKTDQQEFIKNGTAGLYVGSMGDVGSLKDDAIAINPDVVFDVHNHVEGPHGEFGVWAIPGYGNLVMFPKSSVETEEDLKKILGFFDKMMTPEVINTAYWGIEGEHYEVIDGAAKVGDDQAKNDREVKPYQALEIGEPETNGRLIGYFDYEPKAKSEELFIDNENYLIEDPTVPLYSETYTQDGATLQQIITDATYNYILGQIDKAGFDKAVEDWKSRGGDKIIEEFNASE</sequence>
<gene>
    <name evidence="8" type="ORF">ACFOZ1_00855</name>
</gene>
<keyword evidence="9" id="KW-1185">Reference proteome</keyword>
<dbReference type="PANTHER" id="PTHR43649:SF33">
    <property type="entry name" value="POLYGALACTURONAN_RHAMNOGALACTURONAN-BINDING PROTEIN YTCQ"/>
    <property type="match status" value="1"/>
</dbReference>
<feature type="chain" id="PRO_5046673965" evidence="7">
    <location>
        <begin position="22"/>
        <end position="518"/>
    </location>
</feature>
<dbReference type="PANTHER" id="PTHR43649">
    <property type="entry name" value="ARABINOSE-BINDING PROTEIN-RELATED"/>
    <property type="match status" value="1"/>
</dbReference>
<reference evidence="9" key="1">
    <citation type="journal article" date="2019" name="Int. J. Syst. Evol. Microbiol.">
        <title>The Global Catalogue of Microorganisms (GCM) 10K type strain sequencing project: providing services to taxonomists for standard genome sequencing and annotation.</title>
        <authorList>
            <consortium name="The Broad Institute Genomics Platform"/>
            <consortium name="The Broad Institute Genome Sequencing Center for Infectious Disease"/>
            <person name="Wu L."/>
            <person name="Ma J."/>
        </authorList>
    </citation>
    <scope>NUCLEOTIDE SEQUENCE [LARGE SCALE GENOMIC DNA]</scope>
    <source>
        <strain evidence="9">KACC 14058</strain>
    </source>
</reference>
<organism evidence="8 9">
    <name type="scientific">Gracilibacillus marinus</name>
    <dbReference type="NCBI Taxonomy" id="630535"/>
    <lineage>
        <taxon>Bacteria</taxon>
        <taxon>Bacillati</taxon>
        <taxon>Bacillota</taxon>
        <taxon>Bacilli</taxon>
        <taxon>Bacillales</taxon>
        <taxon>Bacillaceae</taxon>
        <taxon>Gracilibacillus</taxon>
    </lineage>
</organism>
<evidence type="ECO:0000256" key="7">
    <source>
        <dbReference type="SAM" id="SignalP"/>
    </source>
</evidence>
<keyword evidence="1" id="KW-1003">Cell membrane</keyword>
<dbReference type="Proteomes" id="UP001595880">
    <property type="component" value="Unassembled WGS sequence"/>
</dbReference>
<proteinExistence type="predicted"/>
<keyword evidence="5" id="KW-0449">Lipoprotein</keyword>
<dbReference type="RefSeq" id="WP_390194877.1">
    <property type="nucleotide sequence ID" value="NZ_JBHSDV010000001.1"/>
</dbReference>
<evidence type="ECO:0000256" key="1">
    <source>
        <dbReference type="ARBA" id="ARBA00022475"/>
    </source>
</evidence>
<evidence type="ECO:0000256" key="4">
    <source>
        <dbReference type="ARBA" id="ARBA00023139"/>
    </source>
</evidence>
<dbReference type="SUPFAM" id="SSF53850">
    <property type="entry name" value="Periplasmic binding protein-like II"/>
    <property type="match status" value="1"/>
</dbReference>
<evidence type="ECO:0000313" key="9">
    <source>
        <dbReference type="Proteomes" id="UP001595880"/>
    </source>
</evidence>
<keyword evidence="3" id="KW-0472">Membrane</keyword>
<evidence type="ECO:0000256" key="6">
    <source>
        <dbReference type="SAM" id="MobiDB-lite"/>
    </source>
</evidence>
<dbReference type="CDD" id="cd13580">
    <property type="entry name" value="PBP2_AlgQ_like_1"/>
    <property type="match status" value="1"/>
</dbReference>
<name>A0ABV8VPG8_9BACI</name>
<feature type="region of interest" description="Disordered" evidence="6">
    <location>
        <begin position="26"/>
        <end position="57"/>
    </location>
</feature>
<feature type="signal peptide" evidence="7">
    <location>
        <begin position="1"/>
        <end position="21"/>
    </location>
</feature>
<evidence type="ECO:0000256" key="5">
    <source>
        <dbReference type="ARBA" id="ARBA00023288"/>
    </source>
</evidence>
<evidence type="ECO:0000313" key="8">
    <source>
        <dbReference type="EMBL" id="MFC4386346.1"/>
    </source>
</evidence>
<dbReference type="PROSITE" id="PS51257">
    <property type="entry name" value="PROKAR_LIPOPROTEIN"/>
    <property type="match status" value="1"/>
</dbReference>
<protein>
    <submittedName>
        <fullName evidence="8">Extracellular solute-binding protein</fullName>
    </submittedName>
</protein>
<dbReference type="Gene3D" id="3.40.190.10">
    <property type="entry name" value="Periplasmic binding protein-like II"/>
    <property type="match status" value="2"/>
</dbReference>
<keyword evidence="4" id="KW-0564">Palmitate</keyword>
<dbReference type="InterPro" id="IPR006059">
    <property type="entry name" value="SBP"/>
</dbReference>
<accession>A0ABV8VPG8</accession>